<keyword evidence="12" id="KW-0413">Isomerase</keyword>
<dbReference type="Pfam" id="PF13307">
    <property type="entry name" value="Helicase_C_2"/>
    <property type="match status" value="1"/>
</dbReference>
<dbReference type="KEGG" id="hpel:HZS54_11910"/>
<keyword evidence="2" id="KW-0479">Metal-binding</keyword>
<evidence type="ECO:0000256" key="1">
    <source>
        <dbReference type="ARBA" id="ARBA00022485"/>
    </source>
</evidence>
<dbReference type="Proteomes" id="UP000509346">
    <property type="component" value="Chromosome"/>
</dbReference>
<keyword evidence="11" id="KW-0234">DNA repair</keyword>
<dbReference type="PROSITE" id="PS51193">
    <property type="entry name" value="HELICASE_ATP_BIND_2"/>
    <property type="match status" value="1"/>
</dbReference>
<dbReference type="GO" id="GO:0005524">
    <property type="term" value="F:ATP binding"/>
    <property type="evidence" value="ECO:0007669"/>
    <property type="project" value="UniProtKB-KW"/>
</dbReference>
<dbReference type="InterPro" id="IPR006554">
    <property type="entry name" value="Helicase-like_DEXD_c2"/>
</dbReference>
<dbReference type="OrthoDB" id="27512at2157"/>
<reference evidence="15 16" key="1">
    <citation type="submission" date="2020-07" db="EMBL/GenBank/DDBJ databases">
        <title>Halosimplex litoreum sp. nov. and Halosimplex rubrum sp. nov., isolated from different salt environments.</title>
        <authorList>
            <person name="Cui H."/>
        </authorList>
    </citation>
    <scope>NUCLEOTIDE SEQUENCE [LARGE SCALE GENOMIC DNA]</scope>
    <source>
        <strain evidence="15 16">R2</strain>
    </source>
</reference>
<sequence>MTGQSQQHGYWADIFPFDPYQKQVRGINEAIDTLQDNGLYLLEGACGTGKTLMSLTAGLSMVRDPNTKFQRLFVVTSKKQQLRAFEDDLDSINTHTDEHFQGLSLVGKPDVCPYVQTGHIDQDEIYHRCLELRENMDRLLSEAVDEGRADRRVDAAYGLAARVSVDDDPFEDQMSVAGVDTPYTEGIPEAMGEEYCPFYAEYFVNDYKDKSAVKIHHGTTARETLRNGAKQGTCPHAAMKQMVDDGDVLIGNYSHVFSPQTVENFTGGLIDESTILIVDEAHEMVNKVRDELSYSVTMETLRYAIRDVDMVLKWLDGKGHGGKVRIAKSIVENADYGRSELQGLRRFLSATYDLFADQIDQHLTKSYGSRWEDSIMPDSVSEDSVSIQRENGDVLDDWVQKNGVESDWTRALHLGYAVAYIRQRIMKKIDQTTPEGDLAIERVRELMNRWLIGNYTEYFRELKLNPRRNAKTDEELTDREWQRAFRAEIRVNNCIPQDEIAGTLDSFGGAIVMSATLAPLDVYKEVTGIRKLKHGAQPSETLVTKAVDRYEKLRNGGQETEENDDDEDEERTPPEERARHVSTSMFGMDFPKERRASIAVNAPKFTWSERWPPEENQSLRTVYRNVLTDVAKTTPGNVLVFMPSYQEAEWAAEVLENTTAVNKPVLADESSSDATTEQLKRKFFDGGGKILATGLRGTLTEGVDFDGDKLRAVVICGVPISNTGTELANAIQKAYSSRFGDWLGFQYAFTVPAVRKTRQALGRVIRGDDDVGVRVLVDERYTEAAGKSSVLSHFPDYSREEFQETEPNGLERNLQQFWSQF</sequence>
<evidence type="ECO:0000313" key="15">
    <source>
        <dbReference type="EMBL" id="QLH82273.1"/>
    </source>
</evidence>
<feature type="domain" description="Helicase ATP-binding" evidence="14">
    <location>
        <begin position="9"/>
        <end position="341"/>
    </location>
</feature>
<evidence type="ECO:0000256" key="12">
    <source>
        <dbReference type="ARBA" id="ARBA00023235"/>
    </source>
</evidence>
<gene>
    <name evidence="15" type="ORF">HZS54_11910</name>
</gene>
<keyword evidence="8" id="KW-0408">Iron</keyword>
<keyword evidence="16" id="KW-1185">Reference proteome</keyword>
<evidence type="ECO:0000256" key="3">
    <source>
        <dbReference type="ARBA" id="ARBA00022741"/>
    </source>
</evidence>
<dbReference type="Gene3D" id="3.40.50.300">
    <property type="entry name" value="P-loop containing nucleotide triphosphate hydrolases"/>
    <property type="match status" value="2"/>
</dbReference>
<dbReference type="GO" id="GO:0046872">
    <property type="term" value="F:metal ion binding"/>
    <property type="evidence" value="ECO:0007669"/>
    <property type="project" value="UniProtKB-KW"/>
</dbReference>
<protein>
    <submittedName>
        <fullName evidence="15">ATP-dependent DNA helicase</fullName>
    </submittedName>
</protein>
<evidence type="ECO:0000256" key="11">
    <source>
        <dbReference type="ARBA" id="ARBA00023204"/>
    </source>
</evidence>
<dbReference type="PANTHER" id="PTHR11472:SF34">
    <property type="entry name" value="REGULATOR OF TELOMERE ELONGATION HELICASE 1"/>
    <property type="match status" value="1"/>
</dbReference>
<keyword evidence="9" id="KW-0411">Iron-sulfur</keyword>
<evidence type="ECO:0000256" key="9">
    <source>
        <dbReference type="ARBA" id="ARBA00023014"/>
    </source>
</evidence>
<dbReference type="InterPro" id="IPR010614">
    <property type="entry name" value="RAD3-like_helicase_DEAD"/>
</dbReference>
<evidence type="ECO:0000256" key="13">
    <source>
        <dbReference type="SAM" id="MobiDB-lite"/>
    </source>
</evidence>
<dbReference type="GO" id="GO:0003677">
    <property type="term" value="F:DNA binding"/>
    <property type="evidence" value="ECO:0007669"/>
    <property type="project" value="UniProtKB-KW"/>
</dbReference>
<evidence type="ECO:0000256" key="7">
    <source>
        <dbReference type="ARBA" id="ARBA00022840"/>
    </source>
</evidence>
<dbReference type="GeneID" id="56083305"/>
<dbReference type="PANTHER" id="PTHR11472">
    <property type="entry name" value="DNA REPAIR DEAD HELICASE RAD3/XP-D SUBFAMILY MEMBER"/>
    <property type="match status" value="1"/>
</dbReference>
<dbReference type="InterPro" id="IPR027417">
    <property type="entry name" value="P-loop_NTPase"/>
</dbReference>
<evidence type="ECO:0000256" key="8">
    <source>
        <dbReference type="ARBA" id="ARBA00023004"/>
    </source>
</evidence>
<dbReference type="SMART" id="SM00488">
    <property type="entry name" value="DEXDc2"/>
    <property type="match status" value="1"/>
</dbReference>
<dbReference type="Pfam" id="PF06733">
    <property type="entry name" value="DEAD_2"/>
    <property type="match status" value="1"/>
</dbReference>
<evidence type="ECO:0000256" key="10">
    <source>
        <dbReference type="ARBA" id="ARBA00023125"/>
    </source>
</evidence>
<evidence type="ECO:0000256" key="6">
    <source>
        <dbReference type="ARBA" id="ARBA00022806"/>
    </source>
</evidence>
<dbReference type="InterPro" id="IPR006555">
    <property type="entry name" value="ATP-dep_Helicase_C"/>
</dbReference>
<accession>A0A7D5TBH3</accession>
<evidence type="ECO:0000256" key="4">
    <source>
        <dbReference type="ARBA" id="ARBA00022763"/>
    </source>
</evidence>
<feature type="compositionally biased region" description="Acidic residues" evidence="13">
    <location>
        <begin position="559"/>
        <end position="570"/>
    </location>
</feature>
<dbReference type="SMART" id="SM00491">
    <property type="entry name" value="HELICc2"/>
    <property type="match status" value="1"/>
</dbReference>
<dbReference type="GO" id="GO:0006281">
    <property type="term" value="P:DNA repair"/>
    <property type="evidence" value="ECO:0007669"/>
    <property type="project" value="UniProtKB-KW"/>
</dbReference>
<keyword evidence="7" id="KW-0067">ATP-binding</keyword>
<dbReference type="RefSeq" id="WP_179922741.1">
    <property type="nucleotide sequence ID" value="NZ_CP058909.1"/>
</dbReference>
<keyword evidence="4" id="KW-0227">DNA damage</keyword>
<dbReference type="InterPro" id="IPR014013">
    <property type="entry name" value="Helic_SF1/SF2_ATP-bd_DinG/Rad3"/>
</dbReference>
<proteinExistence type="predicted"/>
<dbReference type="SUPFAM" id="SSF52540">
    <property type="entry name" value="P-loop containing nucleoside triphosphate hydrolases"/>
    <property type="match status" value="1"/>
</dbReference>
<feature type="region of interest" description="Disordered" evidence="13">
    <location>
        <begin position="554"/>
        <end position="578"/>
    </location>
</feature>
<evidence type="ECO:0000256" key="2">
    <source>
        <dbReference type="ARBA" id="ARBA00022723"/>
    </source>
</evidence>
<evidence type="ECO:0000259" key="14">
    <source>
        <dbReference type="PROSITE" id="PS51193"/>
    </source>
</evidence>
<keyword evidence="1" id="KW-0004">4Fe-4S</keyword>
<evidence type="ECO:0000256" key="5">
    <source>
        <dbReference type="ARBA" id="ARBA00022801"/>
    </source>
</evidence>
<keyword evidence="6 15" id="KW-0347">Helicase</keyword>
<name>A0A7D5TBH3_9EURY</name>
<dbReference type="EMBL" id="CP058909">
    <property type="protein sequence ID" value="QLH82273.1"/>
    <property type="molecule type" value="Genomic_DNA"/>
</dbReference>
<keyword evidence="10" id="KW-0238">DNA-binding</keyword>
<keyword evidence="5" id="KW-0378">Hydrolase</keyword>
<dbReference type="GO" id="GO:0003678">
    <property type="term" value="F:DNA helicase activity"/>
    <property type="evidence" value="ECO:0007669"/>
    <property type="project" value="InterPro"/>
</dbReference>
<dbReference type="GO" id="GO:0016818">
    <property type="term" value="F:hydrolase activity, acting on acid anhydrides, in phosphorus-containing anhydrides"/>
    <property type="evidence" value="ECO:0007669"/>
    <property type="project" value="InterPro"/>
</dbReference>
<organism evidence="15 16">
    <name type="scientific">Halosimplex pelagicum</name>
    <dbReference type="NCBI Taxonomy" id="869886"/>
    <lineage>
        <taxon>Archaea</taxon>
        <taxon>Methanobacteriati</taxon>
        <taxon>Methanobacteriota</taxon>
        <taxon>Stenosarchaea group</taxon>
        <taxon>Halobacteria</taxon>
        <taxon>Halobacteriales</taxon>
        <taxon>Haloarculaceae</taxon>
        <taxon>Halosimplex</taxon>
    </lineage>
</organism>
<dbReference type="GO" id="GO:0051539">
    <property type="term" value="F:4 iron, 4 sulfur cluster binding"/>
    <property type="evidence" value="ECO:0007669"/>
    <property type="project" value="UniProtKB-KW"/>
</dbReference>
<dbReference type="InterPro" id="IPR045028">
    <property type="entry name" value="DinG/Rad3-like"/>
</dbReference>
<keyword evidence="3" id="KW-0547">Nucleotide-binding</keyword>
<dbReference type="AlphaFoldDB" id="A0A7D5TBH3"/>
<evidence type="ECO:0000313" key="16">
    <source>
        <dbReference type="Proteomes" id="UP000509346"/>
    </source>
</evidence>